<dbReference type="EMBL" id="BK015048">
    <property type="protein sequence ID" value="DAD88797.1"/>
    <property type="molecule type" value="Genomic_DNA"/>
</dbReference>
<proteinExistence type="predicted"/>
<organism evidence="1">
    <name type="scientific">Podoviridae sp. ctzMH52</name>
    <dbReference type="NCBI Taxonomy" id="2826596"/>
    <lineage>
        <taxon>Viruses</taxon>
        <taxon>Duplodnaviria</taxon>
        <taxon>Heunggongvirae</taxon>
        <taxon>Uroviricota</taxon>
        <taxon>Caudoviricetes</taxon>
    </lineage>
</organism>
<reference evidence="1" key="1">
    <citation type="journal article" date="2021" name="Proc. Natl. Acad. Sci. U.S.A.">
        <title>A Catalog of Tens of Thousands of Viruses from Human Metagenomes Reveals Hidden Associations with Chronic Diseases.</title>
        <authorList>
            <person name="Tisza M.J."/>
            <person name="Buck C.B."/>
        </authorList>
    </citation>
    <scope>NUCLEOTIDE SEQUENCE</scope>
    <source>
        <strain evidence="1">CtzMH52</strain>
    </source>
</reference>
<evidence type="ECO:0000313" key="1">
    <source>
        <dbReference type="EMBL" id="DAD88797.1"/>
    </source>
</evidence>
<dbReference type="InterPro" id="IPR025586">
    <property type="entry name" value="PcfJ"/>
</dbReference>
<name>A0A8S5N2A6_9CAUD</name>
<accession>A0A8S5N2A6</accession>
<sequence>MRNYCKLVPRTPPEGFLDWCREKSRTRDEGEDPLDIHGLVFEAEWVEEEGIAPMLEERKPRKIKMVHLRCTACGEERWVNWEGRTTALGKPDYGFLSLRENGCESVFDGDETYCPACGDRVIAKKAAKLGYGYHVSGSAYFLSAQLLPDRALALTGWCVERRFGRNGGAYLHAQPYDAYVFTAADCAKLTGWSKQYSGTAGYFRSWNTAWRQPQNWVEGWGQETDIFGLTPELVEGSQLPHCKLYEYMTGRLFSPNASPAPIAYLRLCQAHPNVETLVTAGVSHLLDELMAEEMREDRWQYNRKGKLSLPEIRWKEKRPSAMLGLTREELRLARAQGWGQYYWRLYTRCLAHGEKLTEEDLRNIWYLGDENLLELIGRGPVGKSVRYLLRQAEQSDAWETWETDPDEELGERIEAGYLLDYWTMAEGLGYDLGDPHIRWPRDLYQAHEAARLAQQDRKDRANNQAIRERYRALRKWRFGWNGILIRLARSQDELNREGKLLHHCVATYGRSVASGSSAIFFIRRASEPDKPWYTLELDEKTLTVRQNRCDCNGPRTPEVKAFEEVWVRWLRAGAPRDEHNRPIAVTPGNKKKEKIA</sequence>
<protein>
    <submittedName>
        <fullName evidence="1">PcfJ like protein</fullName>
    </submittedName>
</protein>
<dbReference type="Pfam" id="PF14284">
    <property type="entry name" value="PcfJ"/>
    <property type="match status" value="1"/>
</dbReference>